<organism evidence="1 2">
    <name type="scientific">Staphylococcus gallinarum</name>
    <dbReference type="NCBI Taxonomy" id="1293"/>
    <lineage>
        <taxon>Bacteria</taxon>
        <taxon>Bacillati</taxon>
        <taxon>Bacillota</taxon>
        <taxon>Bacilli</taxon>
        <taxon>Bacillales</taxon>
        <taxon>Staphylococcaceae</taxon>
        <taxon>Staphylococcus</taxon>
    </lineage>
</organism>
<dbReference type="InterPro" id="IPR050509">
    <property type="entry name" value="CoA-transferase_III"/>
</dbReference>
<dbReference type="InterPro" id="IPR044855">
    <property type="entry name" value="CoA-Trfase_III_dom3_sf"/>
</dbReference>
<evidence type="ECO:0000313" key="2">
    <source>
        <dbReference type="Proteomes" id="UP000265541"/>
    </source>
</evidence>
<accession>A0A3A0VN36</accession>
<dbReference type="PANTHER" id="PTHR48228">
    <property type="entry name" value="SUCCINYL-COA--D-CITRAMALATE COA-TRANSFERASE"/>
    <property type="match status" value="1"/>
</dbReference>
<dbReference type="OrthoDB" id="9797653at2"/>
<dbReference type="SUPFAM" id="SSF89796">
    <property type="entry name" value="CoA-transferase family III (CaiB/BaiF)"/>
    <property type="match status" value="2"/>
</dbReference>
<dbReference type="PANTHER" id="PTHR48228:SF4">
    <property type="entry name" value="BLR3030 PROTEIN"/>
    <property type="match status" value="1"/>
</dbReference>
<sequence>MINNADQLKVHLLKQNENRLRSDVFDIHAALEDILNSVGYSTADSGGKVTFYGKDPIMPSTLRLASLAGLGLAAKSVALAHLWQLRGGNGQDIHIDIRKAIKRLSPFYERRWETLNGFPAKSQEDPHTPFRFDFYQTKDKRWVMPLNPYPNAKAHVLDLLNCRSTKEAVGEAIKGWKAKELEIAGAKRGVVMPMVRSLEEFVEEEQFQHIAETELIEITKIGESEPEGFSEYPQQPLSGVKALGMGHVIAGAGLGRGLALHGADVLNVWRPSELEVETMYLTSNVGMRSTYLDIDYNAAHRERFDSLLSDADIFFINKRYGFMEQYGLTPNELAQQRPGIIHASVNLHGHSGPWADRNGFDQTAGSVTGVMMLEGADIEPKLPPIVVVNDYVISWLLELGVIKALERRAEEGGSYSVSVSLSKVSAYLMSLGIFDLDYAQKMSDSDEEHQIVAPDQFEAETPLGMYQGVTDQVYMSETPGMYDTVLMVRGSDKPQWKWKD</sequence>
<dbReference type="AlphaFoldDB" id="A0A3A0VN36"/>
<name>A0A3A0VN36_STAGA</name>
<dbReference type="InterPro" id="IPR003673">
    <property type="entry name" value="CoA-Trfase_fam_III"/>
</dbReference>
<evidence type="ECO:0000313" key="1">
    <source>
        <dbReference type="EMBL" id="RIP34859.1"/>
    </source>
</evidence>
<dbReference type="InterPro" id="IPR023606">
    <property type="entry name" value="CoA-Trfase_III_dom_1_sf"/>
</dbReference>
<dbReference type="EMBL" id="QYJN01000003">
    <property type="protein sequence ID" value="RIP34859.1"/>
    <property type="molecule type" value="Genomic_DNA"/>
</dbReference>
<gene>
    <name evidence="1" type="ORF">BUZ14_06700</name>
</gene>
<dbReference type="GO" id="GO:0016740">
    <property type="term" value="F:transferase activity"/>
    <property type="evidence" value="ECO:0007669"/>
    <property type="project" value="UniProtKB-KW"/>
</dbReference>
<dbReference type="RefSeq" id="WP_119485101.1">
    <property type="nucleotide sequence ID" value="NZ_QYJN01000003.1"/>
</dbReference>
<dbReference type="Pfam" id="PF02515">
    <property type="entry name" value="CoA_transf_3"/>
    <property type="match status" value="1"/>
</dbReference>
<dbReference type="Proteomes" id="UP000265541">
    <property type="component" value="Unassembled WGS sequence"/>
</dbReference>
<comment type="caution">
    <text evidence="1">The sequence shown here is derived from an EMBL/GenBank/DDBJ whole genome shotgun (WGS) entry which is preliminary data.</text>
</comment>
<protein>
    <submittedName>
        <fullName evidence="1">CoA transferase</fullName>
    </submittedName>
</protein>
<keyword evidence="1" id="KW-0808">Transferase</keyword>
<reference evidence="1 2" key="1">
    <citation type="journal article" date="2016" name="Front. Microbiol.">
        <title>Comprehensive Phylogenetic Analysis of Bovine Non-aureus Staphylococci Species Based on Whole-Genome Sequencing.</title>
        <authorList>
            <person name="Naushad S."/>
            <person name="Barkema H.W."/>
            <person name="Luby C."/>
            <person name="Condas L.A."/>
            <person name="Nobrega D.B."/>
            <person name="Carson D.A."/>
            <person name="De Buck J."/>
        </authorList>
    </citation>
    <scope>NUCLEOTIDE SEQUENCE [LARGE SCALE GENOMIC DNA]</scope>
    <source>
        <strain evidence="1 2">SNUC 4781</strain>
    </source>
</reference>
<dbReference type="Gene3D" id="3.30.1540.10">
    <property type="entry name" value="formyl-coa transferase, domain 3"/>
    <property type="match status" value="1"/>
</dbReference>
<dbReference type="Gene3D" id="3.40.50.10540">
    <property type="entry name" value="Crotonobetainyl-coa:carnitine coa-transferase, domain 1"/>
    <property type="match status" value="2"/>
</dbReference>
<proteinExistence type="predicted"/>